<evidence type="ECO:0000313" key="4">
    <source>
        <dbReference type="EMBL" id="RGI98844.1"/>
    </source>
</evidence>
<evidence type="ECO:0000313" key="8">
    <source>
        <dbReference type="Proteomes" id="UP000261257"/>
    </source>
</evidence>
<dbReference type="GeneID" id="86060750"/>
<dbReference type="InterPro" id="IPR016571">
    <property type="entry name" value="Spore_coat_assembly_CotJB"/>
</dbReference>
<dbReference type="Pfam" id="PF12652">
    <property type="entry name" value="CotJB"/>
    <property type="match status" value="1"/>
</dbReference>
<dbReference type="PIRSF" id="PIRSF010606">
    <property type="entry name" value="Spore_coat_CotJB"/>
    <property type="match status" value="1"/>
</dbReference>
<accession>A0A174ISL0</accession>
<dbReference type="EMBL" id="CYZE01000013">
    <property type="protein sequence ID" value="CUO88338.1"/>
    <property type="molecule type" value="Genomic_DNA"/>
</dbReference>
<proteinExistence type="predicted"/>
<keyword evidence="3" id="KW-0946">Virion</keyword>
<dbReference type="Proteomes" id="UP000095651">
    <property type="component" value="Unassembled WGS sequence"/>
</dbReference>
<reference evidence="2 6" key="1">
    <citation type="submission" date="2015-09" db="EMBL/GenBank/DDBJ databases">
        <authorList>
            <consortium name="Pathogen Informatics"/>
        </authorList>
    </citation>
    <scope>NUCLEOTIDE SEQUENCE [LARGE SCALE GENOMIC DNA]</scope>
    <source>
        <strain evidence="2 6">2789STDY5608850</strain>
    </source>
</reference>
<name>A0A174ISL0_9FIRM</name>
<dbReference type="RefSeq" id="WP_002602947.1">
    <property type="nucleotide sequence ID" value="NZ_CABIXC010000013.1"/>
</dbReference>
<keyword evidence="3" id="KW-0167">Capsid protein</keyword>
<evidence type="ECO:0000313" key="5">
    <source>
        <dbReference type="EMBL" id="RGL99111.1"/>
    </source>
</evidence>
<evidence type="ECO:0000313" key="9">
    <source>
        <dbReference type="Proteomes" id="UP000263014"/>
    </source>
</evidence>
<feature type="domain" description="Protein CotJB" evidence="1">
    <location>
        <begin position="10"/>
        <end position="84"/>
    </location>
</feature>
<dbReference type="OrthoDB" id="9804099at2"/>
<dbReference type="Proteomes" id="UP000263014">
    <property type="component" value="Unassembled WGS sequence"/>
</dbReference>
<organism evidence="2 6">
    <name type="scientific">Hungatella hathewayi</name>
    <dbReference type="NCBI Taxonomy" id="154046"/>
    <lineage>
        <taxon>Bacteria</taxon>
        <taxon>Bacillati</taxon>
        <taxon>Bacillota</taxon>
        <taxon>Clostridia</taxon>
        <taxon>Lachnospirales</taxon>
        <taxon>Lachnospiraceae</taxon>
        <taxon>Hungatella</taxon>
    </lineage>
</organism>
<dbReference type="Proteomes" id="UP000261257">
    <property type="component" value="Unassembled WGS sequence"/>
</dbReference>
<gene>
    <name evidence="2" type="primary">cotJB</name>
    <name evidence="3" type="ORF">DWX31_04605</name>
    <name evidence="5" type="ORF">DXC39_23590</name>
    <name evidence="4" type="ORF">DXD79_25245</name>
    <name evidence="2" type="ORF">ERS852407_04283</name>
</gene>
<evidence type="ECO:0000313" key="2">
    <source>
        <dbReference type="EMBL" id="CUO88338.1"/>
    </source>
</evidence>
<dbReference type="InterPro" id="IPR024207">
    <property type="entry name" value="CotJB_dom"/>
</dbReference>
<dbReference type="AlphaFoldDB" id="A0A174ISL0"/>
<protein>
    <submittedName>
        <fullName evidence="2">Spore coat composition protein, manganese catalase family CotJB</fullName>
    </submittedName>
    <submittedName>
        <fullName evidence="3">Spore coat protein CotJB</fullName>
    </submittedName>
</protein>
<evidence type="ECO:0000313" key="7">
    <source>
        <dbReference type="Proteomes" id="UP000261023"/>
    </source>
</evidence>
<evidence type="ECO:0000313" key="3">
    <source>
        <dbReference type="EMBL" id="RGD71570.1"/>
    </source>
</evidence>
<dbReference type="EMBL" id="QSON01000015">
    <property type="protein sequence ID" value="RGI98844.1"/>
    <property type="molecule type" value="Genomic_DNA"/>
</dbReference>
<dbReference type="Proteomes" id="UP000261023">
    <property type="component" value="Unassembled WGS sequence"/>
</dbReference>
<sequence>MANTDMNCSALLQAVYEASFAMDDVILYLDTHPSDQDALNYYQYVSDLRKQAMDAYEAQCGPLMFDEVRSDNYWTWVNNPWPWEGECG</sequence>
<dbReference type="EMBL" id="QSSQ01000032">
    <property type="protein sequence ID" value="RGL99111.1"/>
    <property type="molecule type" value="Genomic_DNA"/>
</dbReference>
<reference evidence="7 8" key="2">
    <citation type="submission" date="2018-08" db="EMBL/GenBank/DDBJ databases">
        <title>A genome reference for cultivated species of the human gut microbiota.</title>
        <authorList>
            <person name="Zou Y."/>
            <person name="Xue W."/>
            <person name="Luo G."/>
        </authorList>
    </citation>
    <scope>NUCLEOTIDE SEQUENCE [LARGE SCALE GENOMIC DNA]</scope>
    <source>
        <strain evidence="3 7">AF19-13AC</strain>
        <strain evidence="5 8">TF05-11AC</strain>
        <strain evidence="4 9">TM09-12</strain>
    </source>
</reference>
<dbReference type="EMBL" id="QTJW01000003">
    <property type="protein sequence ID" value="RGD71570.1"/>
    <property type="molecule type" value="Genomic_DNA"/>
</dbReference>
<evidence type="ECO:0000313" key="6">
    <source>
        <dbReference type="Proteomes" id="UP000095651"/>
    </source>
</evidence>
<evidence type="ECO:0000259" key="1">
    <source>
        <dbReference type="Pfam" id="PF12652"/>
    </source>
</evidence>